<proteinExistence type="predicted"/>
<dbReference type="SUPFAM" id="SSF89796">
    <property type="entry name" value="CoA-transferase family III (CaiB/BaiF)"/>
    <property type="match status" value="1"/>
</dbReference>
<dbReference type="OrthoDB" id="4251672at2"/>
<evidence type="ECO:0000256" key="1">
    <source>
        <dbReference type="SAM" id="MobiDB-lite"/>
    </source>
</evidence>
<sequence>MGPLSGCRVVELAGIGPGPFAGMILADLGAEVVRVDRPAAEDGPPHRAGVDVLGRGKKSVALDLKRPEAVAAVLDLVAGADALIEGFRPGVTERLGLGPAQCLARNPRLVYGRMTGWGQDGPLAGQAGHDIAYIAVTGALHAIGEAGGPPQIPINLLGDFGGGGTYLIIGVLAALWAVRGGAPGQVVDAAIVDGTAHLLAMTHGMLASGVWADERGVNMLDGGAPFYSVYATADGRHMAVGALEAKFYAEFIARLGLDEDPARQHDRSGWDALRGRIAAAFAARTQAEWTEVFSSSDACVAPVLGLREAARHPHLAARGTLVDSGGVLQPAPAPRFSATPPGPVAAAPARGQDDPAEIAARWRREAAGEHVPATGDPAWRPEDRPGPLG</sequence>
<dbReference type="GO" id="GO:0016740">
    <property type="term" value="F:transferase activity"/>
    <property type="evidence" value="ECO:0007669"/>
    <property type="project" value="UniProtKB-KW"/>
</dbReference>
<dbReference type="InterPro" id="IPR044855">
    <property type="entry name" value="CoA-Trfase_III_dom3_sf"/>
</dbReference>
<dbReference type="Pfam" id="PF02515">
    <property type="entry name" value="CoA_transf_3"/>
    <property type="match status" value="1"/>
</dbReference>
<dbReference type="InterPro" id="IPR003673">
    <property type="entry name" value="CoA-Trfase_fam_III"/>
</dbReference>
<name>A0A6P2C5N8_9ACTN</name>
<dbReference type="Proteomes" id="UP000460272">
    <property type="component" value="Unassembled WGS sequence"/>
</dbReference>
<keyword evidence="2" id="KW-0808">Transferase</keyword>
<feature type="compositionally biased region" description="Basic and acidic residues" evidence="1">
    <location>
        <begin position="379"/>
        <end position="389"/>
    </location>
</feature>
<gene>
    <name evidence="2" type="ORF">EAS64_14415</name>
</gene>
<evidence type="ECO:0000313" key="2">
    <source>
        <dbReference type="EMBL" id="TVZ05686.1"/>
    </source>
</evidence>
<organism evidence="2 3">
    <name type="scientific">Trebonia kvetii</name>
    <dbReference type="NCBI Taxonomy" id="2480626"/>
    <lineage>
        <taxon>Bacteria</taxon>
        <taxon>Bacillati</taxon>
        <taxon>Actinomycetota</taxon>
        <taxon>Actinomycetes</taxon>
        <taxon>Streptosporangiales</taxon>
        <taxon>Treboniaceae</taxon>
        <taxon>Trebonia</taxon>
    </lineage>
</organism>
<dbReference type="AlphaFoldDB" id="A0A6P2C5N8"/>
<evidence type="ECO:0000313" key="3">
    <source>
        <dbReference type="Proteomes" id="UP000460272"/>
    </source>
</evidence>
<comment type="caution">
    <text evidence="2">The sequence shown here is derived from an EMBL/GenBank/DDBJ whole genome shotgun (WGS) entry which is preliminary data.</text>
</comment>
<keyword evidence="3" id="KW-1185">Reference proteome</keyword>
<reference evidence="2 3" key="1">
    <citation type="submission" date="2018-11" db="EMBL/GenBank/DDBJ databases">
        <title>Trebonia kvetii gen.nov., sp.nov., a novel acidophilic actinobacterium, and proposal of the new actinobacterial family Treboniaceae fam. nov.</title>
        <authorList>
            <person name="Rapoport D."/>
            <person name="Sagova-Mareckova M."/>
            <person name="Sedlacek I."/>
            <person name="Provaznik J."/>
            <person name="Kralova S."/>
            <person name="Pavlinic D."/>
            <person name="Benes V."/>
            <person name="Kopecky J."/>
        </authorList>
    </citation>
    <scope>NUCLEOTIDE SEQUENCE [LARGE SCALE GENOMIC DNA]</scope>
    <source>
        <strain evidence="2 3">15Tr583</strain>
    </source>
</reference>
<feature type="region of interest" description="Disordered" evidence="1">
    <location>
        <begin position="330"/>
        <end position="389"/>
    </location>
</feature>
<dbReference type="Gene3D" id="3.30.1540.10">
    <property type="entry name" value="formyl-coa transferase, domain 3"/>
    <property type="match status" value="1"/>
</dbReference>
<accession>A0A6P2C5N8</accession>
<dbReference type="InterPro" id="IPR050509">
    <property type="entry name" value="CoA-transferase_III"/>
</dbReference>
<dbReference type="PANTHER" id="PTHR48228">
    <property type="entry name" value="SUCCINYL-COA--D-CITRAMALATE COA-TRANSFERASE"/>
    <property type="match status" value="1"/>
</dbReference>
<dbReference type="EMBL" id="RPFW01000002">
    <property type="protein sequence ID" value="TVZ05686.1"/>
    <property type="molecule type" value="Genomic_DNA"/>
</dbReference>
<dbReference type="Gene3D" id="3.40.50.10540">
    <property type="entry name" value="Crotonobetainyl-coa:carnitine coa-transferase, domain 1"/>
    <property type="match status" value="1"/>
</dbReference>
<dbReference type="RefSeq" id="WP_145853387.1">
    <property type="nucleotide sequence ID" value="NZ_RPFW01000002.1"/>
</dbReference>
<protein>
    <submittedName>
        <fullName evidence="2">CoA transferase</fullName>
    </submittedName>
</protein>
<dbReference type="PANTHER" id="PTHR48228:SF5">
    <property type="entry name" value="ALPHA-METHYLACYL-COA RACEMASE"/>
    <property type="match status" value="1"/>
</dbReference>
<dbReference type="InterPro" id="IPR023606">
    <property type="entry name" value="CoA-Trfase_III_dom_1_sf"/>
</dbReference>